<comment type="similarity">
    <text evidence="1">Belongs to the HicA mRNA interferase family.</text>
</comment>
<keyword evidence="3" id="KW-0540">Nuclease</keyword>
<evidence type="ECO:0000256" key="3">
    <source>
        <dbReference type="ARBA" id="ARBA00022722"/>
    </source>
</evidence>
<dbReference type="InterPro" id="IPR038570">
    <property type="entry name" value="HicA_sf"/>
</dbReference>
<keyword evidence="7" id="KW-0346">Stress response</keyword>
<dbReference type="STRING" id="316055.RPE_4197"/>
<organism evidence="8">
    <name type="scientific">Rhodopseudomonas palustris (strain BisA53)</name>
    <dbReference type="NCBI Taxonomy" id="316055"/>
    <lineage>
        <taxon>Bacteria</taxon>
        <taxon>Pseudomonadati</taxon>
        <taxon>Pseudomonadota</taxon>
        <taxon>Alphaproteobacteria</taxon>
        <taxon>Hyphomicrobiales</taxon>
        <taxon>Nitrobacteraceae</taxon>
        <taxon>Rhodopseudomonas</taxon>
    </lineage>
</organism>
<dbReference type="EMBL" id="CP000463">
    <property type="protein sequence ID" value="ABJ08122.1"/>
    <property type="molecule type" value="Genomic_DNA"/>
</dbReference>
<dbReference type="InterPro" id="IPR012933">
    <property type="entry name" value="HicA_mRNA_interferase"/>
</dbReference>
<keyword evidence="6" id="KW-0694">RNA-binding</keyword>
<dbReference type="GO" id="GO:0016787">
    <property type="term" value="F:hydrolase activity"/>
    <property type="evidence" value="ECO:0007669"/>
    <property type="project" value="UniProtKB-KW"/>
</dbReference>
<keyword evidence="5" id="KW-0378">Hydrolase</keyword>
<dbReference type="KEGG" id="rpe:RPE_4197"/>
<evidence type="ECO:0000313" key="8">
    <source>
        <dbReference type="EMBL" id="ABJ08122.1"/>
    </source>
</evidence>
<dbReference type="AlphaFoldDB" id="Q07IW2"/>
<keyword evidence="4" id="KW-0255">Endonuclease</keyword>
<dbReference type="GO" id="GO:0003729">
    <property type="term" value="F:mRNA binding"/>
    <property type="evidence" value="ECO:0007669"/>
    <property type="project" value="InterPro"/>
</dbReference>
<dbReference type="GO" id="GO:0004519">
    <property type="term" value="F:endonuclease activity"/>
    <property type="evidence" value="ECO:0007669"/>
    <property type="project" value="UniProtKB-KW"/>
</dbReference>
<evidence type="ECO:0000256" key="4">
    <source>
        <dbReference type="ARBA" id="ARBA00022759"/>
    </source>
</evidence>
<dbReference type="SUPFAM" id="SSF54786">
    <property type="entry name" value="YcfA/nrd intein domain"/>
    <property type="match status" value="1"/>
</dbReference>
<sequence>MKDLLRRHGCEFVRQGKGDHEMWKSPITGKSFPVDSKIKSRHTANGVLKQAGLPKQF</sequence>
<gene>
    <name evidence="8" type="ordered locus">RPE_4197</name>
</gene>
<accession>Q07IW2</accession>
<evidence type="ECO:0000256" key="6">
    <source>
        <dbReference type="ARBA" id="ARBA00022884"/>
    </source>
</evidence>
<keyword evidence="2" id="KW-1277">Toxin-antitoxin system</keyword>
<dbReference type="HOGENOM" id="CLU_164851_7_1_5"/>
<evidence type="ECO:0000256" key="1">
    <source>
        <dbReference type="ARBA" id="ARBA00006620"/>
    </source>
</evidence>
<dbReference type="Gene3D" id="3.30.920.30">
    <property type="entry name" value="Hypothetical protein"/>
    <property type="match status" value="1"/>
</dbReference>
<evidence type="ECO:0000256" key="7">
    <source>
        <dbReference type="ARBA" id="ARBA00023016"/>
    </source>
</evidence>
<dbReference type="Pfam" id="PF07927">
    <property type="entry name" value="HicA_toxin"/>
    <property type="match status" value="1"/>
</dbReference>
<evidence type="ECO:0000256" key="5">
    <source>
        <dbReference type="ARBA" id="ARBA00022801"/>
    </source>
</evidence>
<evidence type="ECO:0000256" key="2">
    <source>
        <dbReference type="ARBA" id="ARBA00022649"/>
    </source>
</evidence>
<reference evidence="8" key="1">
    <citation type="submission" date="2006-09" db="EMBL/GenBank/DDBJ databases">
        <title>Complete sequence of Rhodopseudomonas palustris BisA53.</title>
        <authorList>
            <consortium name="US DOE Joint Genome Institute"/>
            <person name="Copeland A."/>
            <person name="Lucas S."/>
            <person name="Lapidus A."/>
            <person name="Barry K."/>
            <person name="Detter J.C."/>
            <person name="Glavina del Rio T."/>
            <person name="Hammon N."/>
            <person name="Israni S."/>
            <person name="Dalin E."/>
            <person name="Tice H."/>
            <person name="Pitluck S."/>
            <person name="Chain P."/>
            <person name="Malfatti S."/>
            <person name="Shin M."/>
            <person name="Vergez L."/>
            <person name="Schmutz J."/>
            <person name="Larimer F."/>
            <person name="Land M."/>
            <person name="Hauser L."/>
            <person name="Pelletier D.A."/>
            <person name="Kyrpides N."/>
            <person name="Kim E."/>
            <person name="Harwood C.S."/>
            <person name="Oda Y."/>
            <person name="Richardson P."/>
        </authorList>
    </citation>
    <scope>NUCLEOTIDE SEQUENCE [LARGE SCALE GENOMIC DNA]</scope>
    <source>
        <strain evidence="8">BisA53</strain>
    </source>
</reference>
<name>Q07IW2_RHOP5</name>
<protein>
    <submittedName>
        <fullName evidence="8">YcfA family protein</fullName>
    </submittedName>
</protein>
<proteinExistence type="inferred from homology"/>